<evidence type="ECO:0000313" key="2">
    <source>
        <dbReference type="Proteomes" id="UP000277580"/>
    </source>
</evidence>
<dbReference type="InParanoid" id="A0A3N4K7S2"/>
<dbReference type="SUPFAM" id="SSF48403">
    <property type="entry name" value="Ankyrin repeat"/>
    <property type="match status" value="1"/>
</dbReference>
<dbReference type="Gene3D" id="1.25.40.20">
    <property type="entry name" value="Ankyrin repeat-containing domain"/>
    <property type="match status" value="1"/>
</dbReference>
<protein>
    <submittedName>
        <fullName evidence="1">Uncharacterized protein</fullName>
    </submittedName>
</protein>
<organism evidence="1 2">
    <name type="scientific">Morchella conica CCBAS932</name>
    <dbReference type="NCBI Taxonomy" id="1392247"/>
    <lineage>
        <taxon>Eukaryota</taxon>
        <taxon>Fungi</taxon>
        <taxon>Dikarya</taxon>
        <taxon>Ascomycota</taxon>
        <taxon>Pezizomycotina</taxon>
        <taxon>Pezizomycetes</taxon>
        <taxon>Pezizales</taxon>
        <taxon>Morchellaceae</taxon>
        <taxon>Morchella</taxon>
    </lineage>
</organism>
<proteinExistence type="predicted"/>
<keyword evidence="2" id="KW-1185">Reference proteome</keyword>
<dbReference type="Proteomes" id="UP000277580">
    <property type="component" value="Unassembled WGS sequence"/>
</dbReference>
<name>A0A3N4K7S2_9PEZI</name>
<dbReference type="AlphaFoldDB" id="A0A3N4K7S2"/>
<dbReference type="EMBL" id="ML119274">
    <property type="protein sequence ID" value="RPB06584.1"/>
    <property type="molecule type" value="Genomic_DNA"/>
</dbReference>
<accession>A0A3N4K7S2</accession>
<sequence length="85" mass="9462">METLEIFLGAGADVNELGDGEGMGWSPLHECMLHPHSTGFMVTQLLHWGANRRLLGGNGLTPLQMARMVRNYNGVRMMRSYNGEE</sequence>
<gene>
    <name evidence="1" type="ORF">P167DRAFT_99282</name>
</gene>
<dbReference type="InterPro" id="IPR036770">
    <property type="entry name" value="Ankyrin_rpt-contain_sf"/>
</dbReference>
<evidence type="ECO:0000313" key="1">
    <source>
        <dbReference type="EMBL" id="RPB06584.1"/>
    </source>
</evidence>
<reference evidence="1 2" key="1">
    <citation type="journal article" date="2018" name="Nat. Ecol. Evol.">
        <title>Pezizomycetes genomes reveal the molecular basis of ectomycorrhizal truffle lifestyle.</title>
        <authorList>
            <person name="Murat C."/>
            <person name="Payen T."/>
            <person name="Noel B."/>
            <person name="Kuo A."/>
            <person name="Morin E."/>
            <person name="Chen J."/>
            <person name="Kohler A."/>
            <person name="Krizsan K."/>
            <person name="Balestrini R."/>
            <person name="Da Silva C."/>
            <person name="Montanini B."/>
            <person name="Hainaut M."/>
            <person name="Levati E."/>
            <person name="Barry K.W."/>
            <person name="Belfiori B."/>
            <person name="Cichocki N."/>
            <person name="Clum A."/>
            <person name="Dockter R.B."/>
            <person name="Fauchery L."/>
            <person name="Guy J."/>
            <person name="Iotti M."/>
            <person name="Le Tacon F."/>
            <person name="Lindquist E.A."/>
            <person name="Lipzen A."/>
            <person name="Malagnac F."/>
            <person name="Mello A."/>
            <person name="Molinier V."/>
            <person name="Miyauchi S."/>
            <person name="Poulain J."/>
            <person name="Riccioni C."/>
            <person name="Rubini A."/>
            <person name="Sitrit Y."/>
            <person name="Splivallo R."/>
            <person name="Traeger S."/>
            <person name="Wang M."/>
            <person name="Zifcakova L."/>
            <person name="Wipf D."/>
            <person name="Zambonelli A."/>
            <person name="Paolocci F."/>
            <person name="Nowrousian M."/>
            <person name="Ottonello S."/>
            <person name="Baldrian P."/>
            <person name="Spatafora J.W."/>
            <person name="Henrissat B."/>
            <person name="Nagy L.G."/>
            <person name="Aury J.M."/>
            <person name="Wincker P."/>
            <person name="Grigoriev I.V."/>
            <person name="Bonfante P."/>
            <person name="Martin F.M."/>
        </authorList>
    </citation>
    <scope>NUCLEOTIDE SEQUENCE [LARGE SCALE GENOMIC DNA]</scope>
    <source>
        <strain evidence="1 2">CCBAS932</strain>
    </source>
</reference>